<gene>
    <name evidence="12" type="primary">SLC2A1</name>
    <name evidence="12" type="ORF">EVAR_62538_1</name>
</gene>
<evidence type="ECO:0000256" key="5">
    <source>
        <dbReference type="ARBA" id="ARBA00022989"/>
    </source>
</evidence>
<proteinExistence type="inferred from homology"/>
<protein>
    <submittedName>
        <fullName evidence="12">Solute carrier family 2, facilitated glucose transporter member 1</fullName>
    </submittedName>
</protein>
<evidence type="ECO:0000256" key="1">
    <source>
        <dbReference type="ARBA" id="ARBA00004651"/>
    </source>
</evidence>
<dbReference type="Proteomes" id="UP000299102">
    <property type="component" value="Unassembled WGS sequence"/>
</dbReference>
<dbReference type="AlphaFoldDB" id="A0A4C1ZFP6"/>
<comment type="subcellular location">
    <subcellularLocation>
        <location evidence="1">Cell membrane</location>
        <topology evidence="1">Multi-pass membrane protein</topology>
    </subcellularLocation>
</comment>
<evidence type="ECO:0000256" key="3">
    <source>
        <dbReference type="ARBA" id="ARBA00022475"/>
    </source>
</evidence>
<dbReference type="OrthoDB" id="4540492at2759"/>
<feature type="transmembrane region" description="Helical" evidence="10">
    <location>
        <begin position="282"/>
        <end position="302"/>
    </location>
</feature>
<dbReference type="GO" id="GO:0005353">
    <property type="term" value="F:fructose transmembrane transporter activity"/>
    <property type="evidence" value="ECO:0007669"/>
    <property type="project" value="UniProtKB-ARBA"/>
</dbReference>
<evidence type="ECO:0000256" key="7">
    <source>
        <dbReference type="ARBA" id="ARBA00023180"/>
    </source>
</evidence>
<dbReference type="PANTHER" id="PTHR23503:SF8">
    <property type="entry name" value="FACILITATED GLUCOSE TRANSPORTER PROTEIN 1"/>
    <property type="match status" value="1"/>
</dbReference>
<dbReference type="InterPro" id="IPR036259">
    <property type="entry name" value="MFS_trans_sf"/>
</dbReference>
<dbReference type="InterPro" id="IPR020846">
    <property type="entry name" value="MFS_dom"/>
</dbReference>
<dbReference type="FunFam" id="1.20.1250.20:FF:001511">
    <property type="entry name" value="Solute carrier family 2, facilitated glucose transporter member 5"/>
    <property type="match status" value="1"/>
</dbReference>
<dbReference type="NCBIfam" id="TIGR00879">
    <property type="entry name" value="SP"/>
    <property type="match status" value="1"/>
</dbReference>
<evidence type="ECO:0000313" key="13">
    <source>
        <dbReference type="Proteomes" id="UP000299102"/>
    </source>
</evidence>
<feature type="transmembrane region" description="Helical" evidence="10">
    <location>
        <begin position="377"/>
        <end position="398"/>
    </location>
</feature>
<dbReference type="GO" id="GO:0005886">
    <property type="term" value="C:plasma membrane"/>
    <property type="evidence" value="ECO:0007669"/>
    <property type="project" value="UniProtKB-SubCell"/>
</dbReference>
<feature type="transmembrane region" description="Helical" evidence="10">
    <location>
        <begin position="68"/>
        <end position="89"/>
    </location>
</feature>
<sequence length="446" mass="48971">MVTAARGQQRSRRRRRCAAGLSGGNRTSREIGPTEGRQRVVDRRNSRSPDECAQLKLLLILFGRKGGLLLNNVLVLVGVAFEASAKAAASFELFTLGRLLIGVNSGLNAGLAPMYLAEISPVSLRGSICTVYQLVITITILLSQILGHKSILGTDSLWPWLFAVTALPAVLQGLTLPYCPESPKYLLLNKGQELEAQRALNWLRGDAAVHGEMEEMHQEAEKNKISKKVTIRELLTNRQLRQPLLIGVVVMIAQQLSGINAVIFYSTTIFDKANLDNDEAQYGTIGIGAMNVVMTLVSLLLVELAGRKTLLLTGFTGMFVSTVFLTVAMIYTSPDRMWLAYVCIVLVVIFVSMFAVGPGSIPWFLVTELFNQSSRPAATAVAVTVNWTANFVVGLSFLPLSDIIKHYVFVIFAAIQALCIIFIILKVPETKNKTVEEITAMFRQRI</sequence>
<evidence type="ECO:0000256" key="10">
    <source>
        <dbReference type="SAM" id="Phobius"/>
    </source>
</evidence>
<dbReference type="InterPro" id="IPR045263">
    <property type="entry name" value="GLUT"/>
</dbReference>
<evidence type="ECO:0000313" key="12">
    <source>
        <dbReference type="EMBL" id="GBP85739.1"/>
    </source>
</evidence>
<comment type="similarity">
    <text evidence="8">Belongs to the major facilitator superfamily. Sugar transporter (TC 2.A.1.1) family.</text>
</comment>
<dbReference type="PROSITE" id="PS00216">
    <property type="entry name" value="SUGAR_TRANSPORT_1"/>
    <property type="match status" value="1"/>
</dbReference>
<feature type="transmembrane region" description="Helical" evidence="10">
    <location>
        <begin position="158"/>
        <end position="179"/>
    </location>
</feature>
<comment type="caution">
    <text evidence="12">The sequence shown here is derived from an EMBL/GenBank/DDBJ whole genome shotgun (WGS) entry which is preliminary data.</text>
</comment>
<feature type="transmembrane region" description="Helical" evidence="10">
    <location>
        <begin position="128"/>
        <end position="146"/>
    </location>
</feature>
<keyword evidence="13" id="KW-1185">Reference proteome</keyword>
<dbReference type="EMBL" id="BGZK01001756">
    <property type="protein sequence ID" value="GBP85739.1"/>
    <property type="molecule type" value="Genomic_DNA"/>
</dbReference>
<dbReference type="STRING" id="151549.A0A4C1ZFP6"/>
<accession>A0A4C1ZFP6</accession>
<feature type="compositionally biased region" description="Basic and acidic residues" evidence="9">
    <location>
        <begin position="36"/>
        <end position="45"/>
    </location>
</feature>
<feature type="domain" description="Major facilitator superfamily (MFS) profile" evidence="11">
    <location>
        <begin position="1"/>
        <end position="431"/>
    </location>
</feature>
<organism evidence="12 13">
    <name type="scientific">Eumeta variegata</name>
    <name type="common">Bagworm moth</name>
    <name type="synonym">Eumeta japonica</name>
    <dbReference type="NCBI Taxonomy" id="151549"/>
    <lineage>
        <taxon>Eukaryota</taxon>
        <taxon>Metazoa</taxon>
        <taxon>Ecdysozoa</taxon>
        <taxon>Arthropoda</taxon>
        <taxon>Hexapoda</taxon>
        <taxon>Insecta</taxon>
        <taxon>Pterygota</taxon>
        <taxon>Neoptera</taxon>
        <taxon>Endopterygota</taxon>
        <taxon>Lepidoptera</taxon>
        <taxon>Glossata</taxon>
        <taxon>Ditrysia</taxon>
        <taxon>Tineoidea</taxon>
        <taxon>Psychidae</taxon>
        <taxon>Oiketicinae</taxon>
        <taxon>Eumeta</taxon>
    </lineage>
</organism>
<dbReference type="PRINTS" id="PR00171">
    <property type="entry name" value="SUGRTRNSPORT"/>
</dbReference>
<feature type="transmembrane region" description="Helical" evidence="10">
    <location>
        <begin position="244"/>
        <end position="270"/>
    </location>
</feature>
<dbReference type="SUPFAM" id="SSF103473">
    <property type="entry name" value="MFS general substrate transporter"/>
    <property type="match status" value="1"/>
</dbReference>
<dbReference type="InterPro" id="IPR005828">
    <property type="entry name" value="MFS_sugar_transport-like"/>
</dbReference>
<keyword evidence="7" id="KW-0325">Glycoprotein</keyword>
<dbReference type="GO" id="GO:1990539">
    <property type="term" value="P:fructose import across plasma membrane"/>
    <property type="evidence" value="ECO:0007669"/>
    <property type="project" value="UniProtKB-ARBA"/>
</dbReference>
<evidence type="ECO:0000256" key="6">
    <source>
        <dbReference type="ARBA" id="ARBA00023136"/>
    </source>
</evidence>
<keyword evidence="4 10" id="KW-0812">Transmembrane</keyword>
<feature type="region of interest" description="Disordered" evidence="9">
    <location>
        <begin position="1"/>
        <end position="45"/>
    </location>
</feature>
<keyword evidence="5 10" id="KW-1133">Transmembrane helix</keyword>
<keyword evidence="6 10" id="KW-0472">Membrane</keyword>
<keyword evidence="3" id="KW-1003">Cell membrane</keyword>
<dbReference type="Pfam" id="PF00083">
    <property type="entry name" value="Sugar_tr"/>
    <property type="match status" value="1"/>
</dbReference>
<dbReference type="PROSITE" id="PS00217">
    <property type="entry name" value="SUGAR_TRANSPORT_2"/>
    <property type="match status" value="1"/>
</dbReference>
<evidence type="ECO:0000259" key="11">
    <source>
        <dbReference type="PROSITE" id="PS50850"/>
    </source>
</evidence>
<keyword evidence="2 8" id="KW-0813">Transport</keyword>
<evidence type="ECO:0000256" key="8">
    <source>
        <dbReference type="RuleBase" id="RU003346"/>
    </source>
</evidence>
<dbReference type="InterPro" id="IPR003663">
    <property type="entry name" value="Sugar/inositol_transpt"/>
</dbReference>
<name>A0A4C1ZFP6_EUMVA</name>
<evidence type="ECO:0000256" key="9">
    <source>
        <dbReference type="SAM" id="MobiDB-lite"/>
    </source>
</evidence>
<feature type="transmembrane region" description="Helical" evidence="10">
    <location>
        <begin position="338"/>
        <end position="365"/>
    </location>
</feature>
<feature type="transmembrane region" description="Helical" evidence="10">
    <location>
        <begin position="404"/>
        <end position="425"/>
    </location>
</feature>
<dbReference type="Gene3D" id="1.20.1250.20">
    <property type="entry name" value="MFS general substrate transporter like domains"/>
    <property type="match status" value="1"/>
</dbReference>
<keyword evidence="12" id="KW-0762">Sugar transport</keyword>
<feature type="transmembrane region" description="Helical" evidence="10">
    <location>
        <begin position="309"/>
        <end position="332"/>
    </location>
</feature>
<evidence type="ECO:0000256" key="2">
    <source>
        <dbReference type="ARBA" id="ARBA00022448"/>
    </source>
</evidence>
<reference evidence="12 13" key="1">
    <citation type="journal article" date="2019" name="Commun. Biol.">
        <title>The bagworm genome reveals a unique fibroin gene that provides high tensile strength.</title>
        <authorList>
            <person name="Kono N."/>
            <person name="Nakamura H."/>
            <person name="Ohtoshi R."/>
            <person name="Tomita M."/>
            <person name="Numata K."/>
            <person name="Arakawa K."/>
        </authorList>
    </citation>
    <scope>NUCLEOTIDE SEQUENCE [LARGE SCALE GENOMIC DNA]</scope>
</reference>
<evidence type="ECO:0000256" key="4">
    <source>
        <dbReference type="ARBA" id="ARBA00022692"/>
    </source>
</evidence>
<dbReference type="PANTHER" id="PTHR23503">
    <property type="entry name" value="SOLUTE CARRIER FAMILY 2"/>
    <property type="match status" value="1"/>
</dbReference>
<feature type="transmembrane region" description="Helical" evidence="10">
    <location>
        <begin position="95"/>
        <end position="116"/>
    </location>
</feature>
<dbReference type="PROSITE" id="PS50850">
    <property type="entry name" value="MFS"/>
    <property type="match status" value="1"/>
</dbReference>
<dbReference type="InterPro" id="IPR005829">
    <property type="entry name" value="Sugar_transporter_CS"/>
</dbReference>